<sequence length="40" mass="4384">MLSAIVPLGDRLGVDNAVRVNAIDLASDRYSDWAIITLRI</sequence>
<reference evidence="1" key="1">
    <citation type="submission" date="2024-01" db="EMBL/GenBank/DDBJ databases">
        <title>Bank of Algae and Cyanobacteria of the Azores (BACA) strain genomes.</title>
        <authorList>
            <person name="Luz R."/>
            <person name="Cordeiro R."/>
            <person name="Fonseca A."/>
            <person name="Goncalves V."/>
        </authorList>
    </citation>
    <scope>NUCLEOTIDE SEQUENCE</scope>
    <source>
        <strain evidence="1">BACA0141</strain>
    </source>
</reference>
<dbReference type="EMBL" id="JAZBJZ010000065">
    <property type="protein sequence ID" value="MEE3718126.1"/>
    <property type="molecule type" value="Genomic_DNA"/>
</dbReference>
<dbReference type="Proteomes" id="UP001333818">
    <property type="component" value="Unassembled WGS sequence"/>
</dbReference>
<protein>
    <submittedName>
        <fullName evidence="1">Uncharacterized protein</fullName>
    </submittedName>
</protein>
<evidence type="ECO:0000313" key="2">
    <source>
        <dbReference type="Proteomes" id="UP001333818"/>
    </source>
</evidence>
<dbReference type="AlphaFoldDB" id="A0AAW9Q597"/>
<evidence type="ECO:0000313" key="1">
    <source>
        <dbReference type="EMBL" id="MEE3718126.1"/>
    </source>
</evidence>
<gene>
    <name evidence="1" type="ORF">V2H45_15405</name>
</gene>
<keyword evidence="2" id="KW-1185">Reference proteome</keyword>
<accession>A0AAW9Q597</accession>
<organism evidence="1 2">
    <name type="scientific">Tumidithrix elongata BACA0141</name>
    <dbReference type="NCBI Taxonomy" id="2716417"/>
    <lineage>
        <taxon>Bacteria</taxon>
        <taxon>Bacillati</taxon>
        <taxon>Cyanobacteriota</taxon>
        <taxon>Cyanophyceae</taxon>
        <taxon>Pseudanabaenales</taxon>
        <taxon>Pseudanabaenaceae</taxon>
        <taxon>Tumidithrix</taxon>
        <taxon>Tumidithrix elongata</taxon>
    </lineage>
</organism>
<comment type="caution">
    <text evidence="1">The sequence shown here is derived from an EMBL/GenBank/DDBJ whole genome shotgun (WGS) entry which is preliminary data.</text>
</comment>
<proteinExistence type="predicted"/>
<name>A0AAW9Q597_9CYAN</name>